<dbReference type="AlphaFoldDB" id="U2S1E0"/>
<feature type="transmembrane region" description="Helical" evidence="1">
    <location>
        <begin position="45"/>
        <end position="63"/>
    </location>
</feature>
<organism evidence="2 3">
    <name type="scientific">Gemella bergeri ATCC 700627</name>
    <dbReference type="NCBI Taxonomy" id="1321820"/>
    <lineage>
        <taxon>Bacteria</taxon>
        <taxon>Bacillati</taxon>
        <taxon>Bacillota</taxon>
        <taxon>Bacilli</taxon>
        <taxon>Bacillales</taxon>
        <taxon>Gemellaceae</taxon>
        <taxon>Gemella</taxon>
    </lineage>
</organism>
<keyword evidence="3" id="KW-1185">Reference proteome</keyword>
<dbReference type="EMBL" id="AWVP01000025">
    <property type="protein sequence ID" value="ERK59553.1"/>
    <property type="molecule type" value="Genomic_DNA"/>
</dbReference>
<sequence length="96" mass="11504">MDNKLPYKIFGLVILFVSIITFFIMNYNSVPVSFIFFTVKLPLTLLFFICFFIGIGIASFYWYSKYKTLEKKWERTEKLLFTKEKLEENSNDKNNN</sequence>
<protein>
    <submittedName>
        <fullName evidence="2">Uncharacterized protein</fullName>
    </submittedName>
</protein>
<gene>
    <name evidence="2" type="ORF">HMPREF1983_00496</name>
</gene>
<dbReference type="eggNOG" id="ENOG503051A">
    <property type="taxonomic scope" value="Bacteria"/>
</dbReference>
<evidence type="ECO:0000313" key="3">
    <source>
        <dbReference type="Proteomes" id="UP000016637"/>
    </source>
</evidence>
<keyword evidence="1" id="KW-1133">Transmembrane helix</keyword>
<accession>U2S1E0</accession>
<name>U2S1E0_9BACL</name>
<reference evidence="2 3" key="1">
    <citation type="submission" date="2013-08" db="EMBL/GenBank/DDBJ databases">
        <authorList>
            <person name="Weinstock G."/>
            <person name="Sodergren E."/>
            <person name="Wylie T."/>
            <person name="Fulton L."/>
            <person name="Fulton R."/>
            <person name="Fronick C."/>
            <person name="O'Laughlin M."/>
            <person name="Godfrey J."/>
            <person name="Miner T."/>
            <person name="Herter B."/>
            <person name="Appelbaum E."/>
            <person name="Cordes M."/>
            <person name="Lek S."/>
            <person name="Wollam A."/>
            <person name="Pepin K.H."/>
            <person name="Palsikar V.B."/>
            <person name="Mitreva M."/>
            <person name="Wilson R.K."/>
        </authorList>
    </citation>
    <scope>NUCLEOTIDE SEQUENCE [LARGE SCALE GENOMIC DNA]</scope>
    <source>
        <strain evidence="2 3">ATCC 700627</strain>
    </source>
</reference>
<dbReference type="Proteomes" id="UP000016637">
    <property type="component" value="Unassembled WGS sequence"/>
</dbReference>
<dbReference type="RefSeq" id="WP_021752856.1">
    <property type="nucleotide sequence ID" value="NZ_KI271825.1"/>
</dbReference>
<proteinExistence type="predicted"/>
<keyword evidence="1" id="KW-0472">Membrane</keyword>
<dbReference type="PATRIC" id="fig|1321820.3.peg.487"/>
<comment type="caution">
    <text evidence="2">The sequence shown here is derived from an EMBL/GenBank/DDBJ whole genome shotgun (WGS) entry which is preliminary data.</text>
</comment>
<evidence type="ECO:0000256" key="1">
    <source>
        <dbReference type="SAM" id="Phobius"/>
    </source>
</evidence>
<dbReference type="HOGENOM" id="CLU_2409062_0_0_9"/>
<keyword evidence="1" id="KW-0812">Transmembrane</keyword>
<feature type="transmembrane region" description="Helical" evidence="1">
    <location>
        <begin position="7"/>
        <end position="25"/>
    </location>
</feature>
<evidence type="ECO:0000313" key="2">
    <source>
        <dbReference type="EMBL" id="ERK59553.1"/>
    </source>
</evidence>